<feature type="binding site" evidence="6">
    <location>
        <position position="612"/>
    </location>
    <ligand>
        <name>[4Fe-4S] cluster</name>
        <dbReference type="ChEBI" id="CHEBI:49883"/>
        <label>1</label>
    </ligand>
</feature>
<dbReference type="GO" id="GO:0051539">
    <property type="term" value="F:4 iron, 4 sulfur cluster binding"/>
    <property type="evidence" value="ECO:0007669"/>
    <property type="project" value="UniProtKB-UniRule"/>
</dbReference>
<dbReference type="PIRSF" id="PIRSF006439">
    <property type="entry name" value="Indolepyruvate_ferr_oxidored"/>
    <property type="match status" value="1"/>
</dbReference>
<comment type="catalytic activity">
    <reaction evidence="5">
        <text>indole-3-pyruvate + 2 oxidized [2Fe-2S]-[ferredoxin] + CoA = (indol-3-yl)acetyl-CoA + 2 reduced [2Fe-2S]-[ferredoxin] + CO2 + H(+)</text>
        <dbReference type="Rhea" id="RHEA:12645"/>
        <dbReference type="Rhea" id="RHEA-COMP:10000"/>
        <dbReference type="Rhea" id="RHEA-COMP:10001"/>
        <dbReference type="ChEBI" id="CHEBI:15378"/>
        <dbReference type="ChEBI" id="CHEBI:16526"/>
        <dbReference type="ChEBI" id="CHEBI:17640"/>
        <dbReference type="ChEBI" id="CHEBI:33737"/>
        <dbReference type="ChEBI" id="CHEBI:33738"/>
        <dbReference type="ChEBI" id="CHEBI:57271"/>
        <dbReference type="ChEBI" id="CHEBI:57287"/>
        <dbReference type="EC" id="1.2.7.8"/>
    </reaction>
</comment>
<dbReference type="Pfam" id="PF01855">
    <property type="entry name" value="POR_N"/>
    <property type="match status" value="1"/>
</dbReference>
<feature type="binding site" evidence="6">
    <location>
        <position position="583"/>
    </location>
    <ligand>
        <name>[4Fe-4S] cluster</name>
        <dbReference type="ChEBI" id="CHEBI:49883"/>
        <label>2</label>
    </ligand>
</feature>
<evidence type="ECO:0000313" key="8">
    <source>
        <dbReference type="EMBL" id="VBB43017.1"/>
    </source>
</evidence>
<dbReference type="Gene3D" id="3.30.70.20">
    <property type="match status" value="1"/>
</dbReference>
<dbReference type="InterPro" id="IPR011766">
    <property type="entry name" value="TPP_enzyme_TPP-bd"/>
</dbReference>
<dbReference type="PROSITE" id="PS00198">
    <property type="entry name" value="4FE4S_FER_1"/>
    <property type="match status" value="1"/>
</dbReference>
<evidence type="ECO:0000256" key="2">
    <source>
        <dbReference type="ARBA" id="ARBA00023002"/>
    </source>
</evidence>
<evidence type="ECO:0000256" key="6">
    <source>
        <dbReference type="PIRSR" id="PIRSR006439-50"/>
    </source>
</evidence>
<dbReference type="GO" id="GO:0046872">
    <property type="term" value="F:metal ion binding"/>
    <property type="evidence" value="ECO:0007669"/>
    <property type="project" value="UniProtKB-UniRule"/>
</dbReference>
<keyword evidence="8" id="KW-0670">Pyruvate</keyword>
<proteinExistence type="predicted"/>
<dbReference type="FunFam" id="3.40.50.970:FF:000039">
    <property type="entry name" value="Indolepyruvate oxidoreductase subunit IorA"/>
    <property type="match status" value="1"/>
</dbReference>
<dbReference type="GO" id="GO:0043805">
    <property type="term" value="F:indolepyruvate ferredoxin oxidoreductase activity"/>
    <property type="evidence" value="ECO:0007669"/>
    <property type="project" value="UniProtKB-UniRule"/>
</dbReference>
<dbReference type="PANTHER" id="PTHR43710">
    <property type="entry name" value="2-HYDROXYACYL-COA LYASE"/>
    <property type="match status" value="1"/>
</dbReference>
<dbReference type="SUPFAM" id="SSF52518">
    <property type="entry name" value="Thiamin diphosphate-binding fold (THDP-binding)"/>
    <property type="match status" value="2"/>
</dbReference>
<keyword evidence="5" id="KW-0249">Electron transport</keyword>
<keyword evidence="5 6" id="KW-0004">4Fe-4S</keyword>
<evidence type="ECO:0000256" key="1">
    <source>
        <dbReference type="ARBA" id="ARBA00022723"/>
    </source>
</evidence>
<feature type="binding site" evidence="6">
    <location>
        <position position="571"/>
    </location>
    <ligand>
        <name>[4Fe-4S] cluster</name>
        <dbReference type="ChEBI" id="CHEBI:49883"/>
        <label>1</label>
    </ligand>
</feature>
<dbReference type="EC" id="1.2.7.8" evidence="5"/>
<feature type="binding site" evidence="6">
    <location>
        <position position="605"/>
    </location>
    <ligand>
        <name>[4Fe-4S] cluster</name>
        <dbReference type="ChEBI" id="CHEBI:49883"/>
        <label>2</label>
    </ligand>
</feature>
<dbReference type="Gene3D" id="3.40.50.970">
    <property type="match status" value="2"/>
</dbReference>
<reference evidence="8" key="1">
    <citation type="submission" date="2018-07" db="EMBL/GenBank/DDBJ databases">
        <authorList>
            <consortium name="Genoscope - CEA"/>
            <person name="William W."/>
        </authorList>
    </citation>
    <scope>NUCLEOTIDE SEQUENCE</scope>
    <source>
        <strain evidence="8">IK1</strain>
    </source>
</reference>
<dbReference type="CDD" id="cd02008">
    <property type="entry name" value="TPP_IOR_alpha"/>
    <property type="match status" value="1"/>
</dbReference>
<keyword evidence="1 5" id="KW-0479">Metal-binding</keyword>
<dbReference type="InterPro" id="IPR017900">
    <property type="entry name" value="4Fe4S_Fe_S_CS"/>
</dbReference>
<dbReference type="Pfam" id="PF00037">
    <property type="entry name" value="Fer4"/>
    <property type="match status" value="1"/>
</dbReference>
<accession>A0A653A4U4</accession>
<dbReference type="InterPro" id="IPR017721">
    <property type="entry name" value="IorA"/>
</dbReference>
<dbReference type="SUPFAM" id="SSF54862">
    <property type="entry name" value="4Fe-4S ferredoxins"/>
    <property type="match status" value="1"/>
</dbReference>
<feature type="domain" description="4Fe-4S ferredoxin-type" evidence="7">
    <location>
        <begin position="593"/>
        <end position="620"/>
    </location>
</feature>
<dbReference type="InterPro" id="IPR029061">
    <property type="entry name" value="THDP-binding"/>
</dbReference>
<keyword evidence="5" id="KW-0813">Transport</keyword>
<dbReference type="InterPro" id="IPR002880">
    <property type="entry name" value="Pyrv_Fd/Flavodoxin_OxRdtase_N"/>
</dbReference>
<gene>
    <name evidence="8" type="primary">iorA</name>
    <name evidence="8" type="ORF">TRIP_B250133</name>
</gene>
<dbReference type="AlphaFoldDB" id="A0A653A4U4"/>
<dbReference type="GO" id="GO:0030976">
    <property type="term" value="F:thiamine pyrophosphate binding"/>
    <property type="evidence" value="ECO:0007669"/>
    <property type="project" value="InterPro"/>
</dbReference>
<evidence type="ECO:0000256" key="3">
    <source>
        <dbReference type="ARBA" id="ARBA00023004"/>
    </source>
</evidence>
<feature type="binding site" evidence="6">
    <location>
        <position position="577"/>
    </location>
    <ligand>
        <name>[4Fe-4S] cluster</name>
        <dbReference type="ChEBI" id="CHEBI:49883"/>
        <label>1</label>
    </ligand>
</feature>
<feature type="binding site" evidence="6">
    <location>
        <position position="608"/>
    </location>
    <ligand>
        <name>[4Fe-4S] cluster</name>
        <dbReference type="ChEBI" id="CHEBI:49883"/>
        <label>2</label>
    </ligand>
</feature>
<dbReference type="InterPro" id="IPR017896">
    <property type="entry name" value="4Fe4S_Fe-S-bd"/>
</dbReference>
<evidence type="ECO:0000259" key="7">
    <source>
        <dbReference type="PROSITE" id="PS51379"/>
    </source>
</evidence>
<dbReference type="PROSITE" id="PS51379">
    <property type="entry name" value="4FE4S_FER_2"/>
    <property type="match status" value="1"/>
</dbReference>
<name>A0A653A4U4_UNCDX</name>
<feature type="binding site" evidence="6">
    <location>
        <position position="574"/>
    </location>
    <ligand>
        <name>[4Fe-4S] cluster</name>
        <dbReference type="ChEBI" id="CHEBI:49883"/>
        <label>1</label>
    </ligand>
</feature>
<keyword evidence="4 5" id="KW-0411">Iron-sulfur</keyword>
<dbReference type="Pfam" id="PF02775">
    <property type="entry name" value="TPP_enzyme_C"/>
    <property type="match status" value="1"/>
</dbReference>
<dbReference type="PANTHER" id="PTHR43710:SF7">
    <property type="entry name" value="INDOLEPYRUVATE OXIDOREDUCTASE SUBUNIT IORA"/>
    <property type="match status" value="1"/>
</dbReference>
<feature type="binding site" evidence="6">
    <location>
        <position position="602"/>
    </location>
    <ligand>
        <name>[4Fe-4S] cluster</name>
        <dbReference type="ChEBI" id="CHEBI:49883"/>
        <label>2</label>
    </ligand>
</feature>
<dbReference type="GO" id="GO:0044281">
    <property type="term" value="P:small molecule metabolic process"/>
    <property type="evidence" value="ECO:0007669"/>
    <property type="project" value="UniProtKB-ARBA"/>
</dbReference>
<evidence type="ECO:0000256" key="5">
    <source>
        <dbReference type="PIRNR" id="PIRNR006439"/>
    </source>
</evidence>
<protein>
    <recommendedName>
        <fullName evidence="5">Indolepyruvate oxidoreductase subunit IorA</fullName>
        <shortName evidence="5">IOR</shortName>
        <ecNumber evidence="5">1.2.7.8</ecNumber>
    </recommendedName>
    <alternativeName>
        <fullName evidence="5">Indolepyruvate ferredoxin oxidoreductase subunit alpha</fullName>
    </alternativeName>
</protein>
<dbReference type="CDD" id="cd07034">
    <property type="entry name" value="TPP_PYR_PFOR_IOR-alpha_like"/>
    <property type="match status" value="1"/>
</dbReference>
<dbReference type="EMBL" id="UPXX01000018">
    <property type="protein sequence ID" value="VBB43017.1"/>
    <property type="molecule type" value="Genomic_DNA"/>
</dbReference>
<keyword evidence="3 5" id="KW-0408">Iron</keyword>
<keyword evidence="2 5" id="KW-0560">Oxidoreductase</keyword>
<organism evidence="8">
    <name type="scientific">Uncultured Desulfatiglans sp</name>
    <dbReference type="NCBI Taxonomy" id="1748965"/>
    <lineage>
        <taxon>Bacteria</taxon>
        <taxon>Pseudomonadati</taxon>
        <taxon>Thermodesulfobacteriota</taxon>
        <taxon>Desulfobacteria</taxon>
        <taxon>Desulfatiglandales</taxon>
        <taxon>Desulfatiglandaceae</taxon>
        <taxon>Desulfatiglans</taxon>
        <taxon>environmental samples</taxon>
    </lineage>
</organism>
<comment type="cofactor">
    <cofactor evidence="5 6">
        <name>[4Fe-4S] cluster</name>
        <dbReference type="ChEBI" id="CHEBI:49883"/>
    </cofactor>
    <text evidence="5 6">Binds 2 [4Fe-4S] clusters. In this family the first cluster has a non-standard and varying [4Fe-4S] binding motif CX(2)CX(2)CX(4-5)CP.</text>
</comment>
<evidence type="ECO:0000256" key="4">
    <source>
        <dbReference type="ARBA" id="ARBA00023014"/>
    </source>
</evidence>
<comment type="function">
    <text evidence="5">Catalyzes the ferredoxin-dependent oxidative decarboxylation of arylpyruvates.</text>
</comment>
<dbReference type="InterPro" id="IPR045025">
    <property type="entry name" value="HACL1-like"/>
</dbReference>
<sequence>MTTRSEFLLGNGAIALGLLEAGCQVLTSYPGTPSSEILPETVRLMQSEGIHAYTEWSTNEKVALDTAYAAAVAGKRAACCMKQVGLNVAADSLMSSAYLGVTGALVIISCDDPGPHSSQTEQDTRFMARLAKVPVFDPSSPEEARQMVKAAMDLSAEFRLPVILRPAIRVCHARQNMTWGPIASDTGKAAFERNPLRWAATPKFRLKLHGELNQKLEAIQERFEAFAPFNAGAAAPPARVPLGIVAGGVPSAAVADLLAEEGLSDIPILKLGAPFPFPYKSADVFMDRCDRVLVLEETDTFIEYLLGDRKKVLGRLSGHVPAEGELVPERIAAILDKTLNEAGLQPLSSGPDLGVRALVEGLGLPMRRPTLCPGCPHRASFFAIRKAQPKAIFTSDIGCYTLGLNLGAVDTCLDMGAGITMAAGFYHAFAADGETQPVVATIGDSTFFHSGTAGLINAVYNNARFVLVILDNEITAMTGMQPTPGLGLRADGTRGKAVSIERVVEGCGIEFLRVVDPYALAEMTRAVKEAASYTLEPDGGIAVIIARHPCVIAYRKEAIPVRRTVTVTDDCVECRLCLERFECPALYHDEALGKTAVNQALCTGCGVCIQVCPKGAIKEV</sequence>